<evidence type="ECO:0000256" key="1">
    <source>
        <dbReference type="ARBA" id="ARBA00004651"/>
    </source>
</evidence>
<dbReference type="EMBL" id="LDYG01000022">
    <property type="protein sequence ID" value="KUP07439.1"/>
    <property type="molecule type" value="Genomic_DNA"/>
</dbReference>
<dbReference type="AlphaFoldDB" id="A0A147K9W1"/>
<keyword evidence="3 6" id="KW-0812">Transmembrane</keyword>
<feature type="transmembrane region" description="Helical" evidence="6">
    <location>
        <begin position="114"/>
        <end position="137"/>
    </location>
</feature>
<protein>
    <submittedName>
        <fullName evidence="7">Cytochrome C oxidase assembly protein</fullName>
    </submittedName>
</protein>
<sequence>MPLEIFGFLALWSPFFAIAVVFATVLYFLITVKWRSEFKESEPLSIKQAIFFILSMVLLYVIKGSPVDLLGHIMFSVHMIQMATLYLVIPPLMIIGIPKWVWKAFINLKPITNVFTLLTRPLLALILFNSFFSFYHIPLIFDAVKLDETLHGIYTVGLFIFAILMWWPMINKLELNELSGLKKVGYIFASGVLLTPACGLIIFANGPLYATYYDQSTWMQALALCVPTGTLDGLSLAGPEIFTNMPLIEDQKLGGVLMKIIQEIVYGFLLGIVFFEWYKKDQEEANNLQHTLLVEE</sequence>
<dbReference type="OrthoDB" id="128422at2"/>
<evidence type="ECO:0000256" key="5">
    <source>
        <dbReference type="ARBA" id="ARBA00023136"/>
    </source>
</evidence>
<organism evidence="7 8">
    <name type="scientific">Bacillus coahuilensis p1.1.43</name>
    <dbReference type="NCBI Taxonomy" id="1150625"/>
    <lineage>
        <taxon>Bacteria</taxon>
        <taxon>Bacillati</taxon>
        <taxon>Bacillota</taxon>
        <taxon>Bacilli</taxon>
        <taxon>Bacillales</taxon>
        <taxon>Bacillaceae</taxon>
        <taxon>Bacillus</taxon>
    </lineage>
</organism>
<evidence type="ECO:0000256" key="2">
    <source>
        <dbReference type="ARBA" id="ARBA00022475"/>
    </source>
</evidence>
<keyword evidence="5 6" id="KW-0472">Membrane</keyword>
<dbReference type="Proteomes" id="UP000074108">
    <property type="component" value="Unassembled WGS sequence"/>
</dbReference>
<keyword evidence="2" id="KW-1003">Cell membrane</keyword>
<feature type="transmembrane region" description="Helical" evidence="6">
    <location>
        <begin position="149"/>
        <end position="167"/>
    </location>
</feature>
<feature type="transmembrane region" description="Helical" evidence="6">
    <location>
        <begin position="187"/>
        <end position="210"/>
    </location>
</feature>
<name>A0A147K9W1_9BACI</name>
<feature type="transmembrane region" description="Helical" evidence="6">
    <location>
        <begin position="82"/>
        <end position="102"/>
    </location>
</feature>
<dbReference type="NCBIfam" id="TIGR02737">
    <property type="entry name" value="caa3_CtaG"/>
    <property type="match status" value="1"/>
</dbReference>
<gene>
    <name evidence="7" type="ORF">Q75_05475</name>
</gene>
<feature type="transmembrane region" description="Helical" evidence="6">
    <location>
        <begin position="6"/>
        <end position="32"/>
    </location>
</feature>
<dbReference type="STRING" id="1150625.Q75_05475"/>
<reference evidence="7 8" key="1">
    <citation type="journal article" date="2016" name="Front. Microbiol.">
        <title>Microevolution Analysis of Bacillus coahuilensis Unveils Differences in Phosphorus Acquisition Strategies and Their Regulation.</title>
        <authorList>
            <person name="Gomez-Lunar Z."/>
            <person name="Hernandez-Gonzalez I."/>
            <person name="Rodriguez-Torres M.D."/>
            <person name="Souza V."/>
            <person name="Olmedo-Alvarez G."/>
        </authorList>
    </citation>
    <scope>NUCLEOTIDE SEQUENCE [LARGE SCALE GENOMIC DNA]</scope>
    <source>
        <strain evidence="8">p1.1.43</strain>
    </source>
</reference>
<dbReference type="Pfam" id="PF09678">
    <property type="entry name" value="Caa3_CtaG"/>
    <property type="match status" value="1"/>
</dbReference>
<proteinExistence type="predicted"/>
<feature type="transmembrane region" description="Helical" evidence="6">
    <location>
        <begin position="44"/>
        <end position="62"/>
    </location>
</feature>
<accession>A0A147K9W1</accession>
<keyword evidence="8" id="KW-1185">Reference proteome</keyword>
<evidence type="ECO:0000256" key="3">
    <source>
        <dbReference type="ARBA" id="ARBA00022692"/>
    </source>
</evidence>
<dbReference type="InterPro" id="IPR014108">
    <property type="entry name" value="Caa3-assmbl_CtaG"/>
</dbReference>
<comment type="caution">
    <text evidence="7">The sequence shown here is derived from an EMBL/GenBank/DDBJ whole genome shotgun (WGS) entry which is preliminary data.</text>
</comment>
<dbReference type="GO" id="GO:0005886">
    <property type="term" value="C:plasma membrane"/>
    <property type="evidence" value="ECO:0007669"/>
    <property type="project" value="UniProtKB-SubCell"/>
</dbReference>
<feature type="transmembrane region" description="Helical" evidence="6">
    <location>
        <begin position="260"/>
        <end position="278"/>
    </location>
</feature>
<dbReference type="PATRIC" id="fig|1150625.3.peg.1148"/>
<comment type="subcellular location">
    <subcellularLocation>
        <location evidence="1">Cell membrane</location>
        <topology evidence="1">Multi-pass membrane protein</topology>
    </subcellularLocation>
</comment>
<evidence type="ECO:0000256" key="4">
    <source>
        <dbReference type="ARBA" id="ARBA00022989"/>
    </source>
</evidence>
<evidence type="ECO:0000313" key="8">
    <source>
        <dbReference type="Proteomes" id="UP000074108"/>
    </source>
</evidence>
<dbReference type="InterPro" id="IPR019108">
    <property type="entry name" value="Caa3_assmbl_CtaG-rel"/>
</dbReference>
<keyword evidence="4 6" id="KW-1133">Transmembrane helix</keyword>
<dbReference type="RefSeq" id="WP_059282510.1">
    <property type="nucleotide sequence ID" value="NZ_LDYG01000022.1"/>
</dbReference>
<evidence type="ECO:0000313" key="7">
    <source>
        <dbReference type="EMBL" id="KUP07439.1"/>
    </source>
</evidence>
<evidence type="ECO:0000256" key="6">
    <source>
        <dbReference type="SAM" id="Phobius"/>
    </source>
</evidence>